<evidence type="ECO:0000313" key="1">
    <source>
        <dbReference type="EMBL" id="MBD1429665.1"/>
    </source>
</evidence>
<name>A0ABR7YEF3_9SPHI</name>
<dbReference type="Proteomes" id="UP000651271">
    <property type="component" value="Unassembled WGS sequence"/>
</dbReference>
<comment type="caution">
    <text evidence="1">The sequence shown here is derived from an EMBL/GenBank/DDBJ whole genome shotgun (WGS) entry which is preliminary data.</text>
</comment>
<gene>
    <name evidence="1" type="ORF">H8B04_08795</name>
</gene>
<organism evidence="1 2">
    <name type="scientific">Sphingobacterium litopenaei</name>
    <dbReference type="NCBI Taxonomy" id="2763500"/>
    <lineage>
        <taxon>Bacteria</taxon>
        <taxon>Pseudomonadati</taxon>
        <taxon>Bacteroidota</taxon>
        <taxon>Sphingobacteriia</taxon>
        <taxon>Sphingobacteriales</taxon>
        <taxon>Sphingobacteriaceae</taxon>
        <taxon>Sphingobacterium</taxon>
    </lineage>
</organism>
<evidence type="ECO:0000313" key="2">
    <source>
        <dbReference type="Proteomes" id="UP000651271"/>
    </source>
</evidence>
<dbReference type="InterPro" id="IPR005901">
    <property type="entry name" value="GLPGLI"/>
</dbReference>
<reference evidence="1 2" key="1">
    <citation type="submission" date="2020-08" db="EMBL/GenBank/DDBJ databases">
        <title>Sphingobacterium sp. DN04309 isolated from aquaculture water.</title>
        <authorList>
            <person name="Zhang M."/>
        </authorList>
    </citation>
    <scope>NUCLEOTIDE SEQUENCE [LARGE SCALE GENOMIC DNA]</scope>
    <source>
        <strain evidence="1 2">DN04309</strain>
    </source>
</reference>
<keyword evidence="2" id="KW-1185">Reference proteome</keyword>
<protein>
    <submittedName>
        <fullName evidence="1">GLPGLI family protein</fullName>
    </submittedName>
</protein>
<proteinExistence type="predicted"/>
<dbReference type="NCBIfam" id="TIGR01200">
    <property type="entry name" value="GLPGLI"/>
    <property type="match status" value="1"/>
</dbReference>
<accession>A0ABR7YEF3</accession>
<dbReference type="EMBL" id="JACOIJ010000014">
    <property type="protein sequence ID" value="MBD1429665.1"/>
    <property type="molecule type" value="Genomic_DNA"/>
</dbReference>
<sequence length="262" mass="30396">MKQLFYIMLTILCFEKVSAQYAYFPVSGTVTYERKFHLQNYLKKKLGSKADIDFWDKSTLDYLQKHGPTELVTHHTLKFNGMETVFETVKEDYPSTYRNAMWYIPLRAETKTYVNYDKGIFHKLLPFGDEELILADSVPYVKWKYTDEYRNIAGYDCRRANGLIQDSIYVVAFFTNQLEAPAGPELIQGLPGTILGVSIPSFNINMFATKVELNNDVVSSTLTKTKKVVPESKEAIIKKLKTSAYDYLDDKRFQEQWSKIIF</sequence>